<evidence type="ECO:0000256" key="2">
    <source>
        <dbReference type="ARBA" id="ARBA00022448"/>
    </source>
</evidence>
<dbReference type="RefSeq" id="WP_145373807.1">
    <property type="nucleotide sequence ID" value="NZ_CAXBED010000063.1"/>
</dbReference>
<dbReference type="InterPro" id="IPR051125">
    <property type="entry name" value="ABC-4/HrtB_transporter"/>
</dbReference>
<dbReference type="Proteomes" id="UP000319383">
    <property type="component" value="Chromosome"/>
</dbReference>
<dbReference type="EMBL" id="CP036276">
    <property type="protein sequence ID" value="QDU41815.1"/>
    <property type="molecule type" value="Genomic_DNA"/>
</dbReference>
<feature type="transmembrane region" description="Helical" evidence="7">
    <location>
        <begin position="338"/>
        <end position="358"/>
    </location>
</feature>
<comment type="subcellular location">
    <subcellularLocation>
        <location evidence="1">Cell membrane</location>
        <topology evidence="1">Multi-pass membrane protein</topology>
    </subcellularLocation>
</comment>
<dbReference type="InterPro" id="IPR025857">
    <property type="entry name" value="MacB_PCD"/>
</dbReference>
<evidence type="ECO:0000256" key="5">
    <source>
        <dbReference type="ARBA" id="ARBA00022989"/>
    </source>
</evidence>
<dbReference type="OrthoDB" id="9768465at2"/>
<keyword evidence="2" id="KW-0813">Transport</keyword>
<protein>
    <submittedName>
        <fullName evidence="10">FtsX-like permease family protein</fullName>
    </submittedName>
</protein>
<evidence type="ECO:0000256" key="3">
    <source>
        <dbReference type="ARBA" id="ARBA00022475"/>
    </source>
</evidence>
<evidence type="ECO:0000256" key="6">
    <source>
        <dbReference type="ARBA" id="ARBA00023136"/>
    </source>
</evidence>
<dbReference type="AlphaFoldDB" id="A0A517ZH57"/>
<dbReference type="InterPro" id="IPR003838">
    <property type="entry name" value="ABC3_permease_C"/>
</dbReference>
<evidence type="ECO:0000256" key="7">
    <source>
        <dbReference type="SAM" id="Phobius"/>
    </source>
</evidence>
<reference evidence="10 11" key="1">
    <citation type="submission" date="2019-02" db="EMBL/GenBank/DDBJ databases">
        <title>Deep-cultivation of Planctomycetes and their phenomic and genomic characterization uncovers novel biology.</title>
        <authorList>
            <person name="Wiegand S."/>
            <person name="Jogler M."/>
            <person name="Boedeker C."/>
            <person name="Pinto D."/>
            <person name="Vollmers J."/>
            <person name="Rivas-Marin E."/>
            <person name="Kohn T."/>
            <person name="Peeters S.H."/>
            <person name="Heuer A."/>
            <person name="Rast P."/>
            <person name="Oberbeckmann S."/>
            <person name="Bunk B."/>
            <person name="Jeske O."/>
            <person name="Meyerdierks A."/>
            <person name="Storesund J.E."/>
            <person name="Kallscheuer N."/>
            <person name="Luecker S."/>
            <person name="Lage O.M."/>
            <person name="Pohl T."/>
            <person name="Merkel B.J."/>
            <person name="Hornburger P."/>
            <person name="Mueller R.-W."/>
            <person name="Bruemmer F."/>
            <person name="Labrenz M."/>
            <person name="Spormann A.M."/>
            <person name="Op den Camp H."/>
            <person name="Overmann J."/>
            <person name="Amann R."/>
            <person name="Jetten M.S.M."/>
            <person name="Mascher T."/>
            <person name="Medema M.H."/>
            <person name="Devos D.P."/>
            <person name="Kaster A.-K."/>
            <person name="Ovreas L."/>
            <person name="Rohde M."/>
            <person name="Galperin M.Y."/>
            <person name="Jogler C."/>
        </authorList>
    </citation>
    <scope>NUCLEOTIDE SEQUENCE [LARGE SCALE GENOMIC DNA]</scope>
    <source>
        <strain evidence="10 11">Mal52</strain>
    </source>
</reference>
<feature type="transmembrane region" description="Helical" evidence="7">
    <location>
        <begin position="297"/>
        <end position="323"/>
    </location>
</feature>
<feature type="domain" description="ABC3 transporter permease C-terminal" evidence="8">
    <location>
        <begin position="256"/>
        <end position="368"/>
    </location>
</feature>
<evidence type="ECO:0000256" key="4">
    <source>
        <dbReference type="ARBA" id="ARBA00022692"/>
    </source>
</evidence>
<evidence type="ECO:0000256" key="1">
    <source>
        <dbReference type="ARBA" id="ARBA00004651"/>
    </source>
</evidence>
<evidence type="ECO:0000259" key="8">
    <source>
        <dbReference type="Pfam" id="PF02687"/>
    </source>
</evidence>
<name>A0A517ZH57_9PLAN</name>
<dbReference type="GO" id="GO:0005886">
    <property type="term" value="C:plasma membrane"/>
    <property type="evidence" value="ECO:0007669"/>
    <property type="project" value="UniProtKB-SubCell"/>
</dbReference>
<keyword evidence="3" id="KW-1003">Cell membrane</keyword>
<dbReference type="PANTHER" id="PTHR43738:SF1">
    <property type="entry name" value="HEMIN TRANSPORT SYSTEM PERMEASE PROTEIN HRTB-RELATED"/>
    <property type="match status" value="1"/>
</dbReference>
<keyword evidence="5 7" id="KW-1133">Transmembrane helix</keyword>
<evidence type="ECO:0000313" key="11">
    <source>
        <dbReference type="Proteomes" id="UP000319383"/>
    </source>
</evidence>
<keyword evidence="6 7" id="KW-0472">Membrane</keyword>
<sequence>MISFALKILLSNRGKLITALTGVIFSLVLVNVQGGLYLGLIHKASLLVDHTDADIWVGKHLVENVDLANDIPVEWLNRIRGLEGVALADPYIVQPSIATLPDGGFETLMIIGIDPLSKIGAAWNVDEGGETYVYRPDSITIDRLDARKLGYAQIGDIVEISGHRAKITGFTDGVIGFMTTPYVFTNIDSARQYAQIREGYCSYFLIQAADGVNLNELSEEIRHLVPSANVYTAAQFRKISQDYWMHRTGIGISFGMATVLGLLVGLLMVAQSLYALALDHVNDFATLKAIGAENGQILQVVLVQSCTIAVVGTLIGMGIVWVAETYCSTPLAPIEIPMILRVAGIGLVATICLVASVLPFQRLRRIDPAIVLQG</sequence>
<evidence type="ECO:0000313" key="10">
    <source>
        <dbReference type="EMBL" id="QDU41815.1"/>
    </source>
</evidence>
<keyword evidence="4 7" id="KW-0812">Transmembrane</keyword>
<feature type="transmembrane region" description="Helical" evidence="7">
    <location>
        <begin position="250"/>
        <end position="276"/>
    </location>
</feature>
<organism evidence="10 11">
    <name type="scientific">Symmachiella dynata</name>
    <dbReference type="NCBI Taxonomy" id="2527995"/>
    <lineage>
        <taxon>Bacteria</taxon>
        <taxon>Pseudomonadati</taxon>
        <taxon>Planctomycetota</taxon>
        <taxon>Planctomycetia</taxon>
        <taxon>Planctomycetales</taxon>
        <taxon>Planctomycetaceae</taxon>
        <taxon>Symmachiella</taxon>
    </lineage>
</organism>
<evidence type="ECO:0000259" key="9">
    <source>
        <dbReference type="Pfam" id="PF12704"/>
    </source>
</evidence>
<accession>A0A517ZH57</accession>
<dbReference type="KEGG" id="sdyn:Mal52_02690"/>
<dbReference type="Pfam" id="PF02687">
    <property type="entry name" value="FtsX"/>
    <property type="match status" value="1"/>
</dbReference>
<feature type="domain" description="MacB-like periplasmic core" evidence="9">
    <location>
        <begin position="19"/>
        <end position="223"/>
    </location>
</feature>
<proteinExistence type="predicted"/>
<keyword evidence="11" id="KW-1185">Reference proteome</keyword>
<gene>
    <name evidence="10" type="ORF">Mal52_02690</name>
</gene>
<dbReference type="PANTHER" id="PTHR43738">
    <property type="entry name" value="ABC TRANSPORTER, MEMBRANE PROTEIN"/>
    <property type="match status" value="1"/>
</dbReference>
<dbReference type="Pfam" id="PF12704">
    <property type="entry name" value="MacB_PCD"/>
    <property type="match status" value="1"/>
</dbReference>